<dbReference type="Proteomes" id="UP000199119">
    <property type="component" value="Unassembled WGS sequence"/>
</dbReference>
<dbReference type="PANTHER" id="PTHR30537">
    <property type="entry name" value="HTH-TYPE TRANSCRIPTIONAL REGULATOR"/>
    <property type="match status" value="1"/>
</dbReference>
<dbReference type="RefSeq" id="WP_175518513.1">
    <property type="nucleotide sequence ID" value="NZ_FONX01000010.1"/>
</dbReference>
<keyword evidence="2" id="KW-0805">Transcription regulation</keyword>
<dbReference type="InterPro" id="IPR036388">
    <property type="entry name" value="WH-like_DNA-bd_sf"/>
</dbReference>
<evidence type="ECO:0000259" key="5">
    <source>
        <dbReference type="PROSITE" id="PS50931"/>
    </source>
</evidence>
<reference evidence="7" key="1">
    <citation type="submission" date="2016-10" db="EMBL/GenBank/DDBJ databases">
        <authorList>
            <person name="Varghese N."/>
            <person name="Submissions S."/>
        </authorList>
    </citation>
    <scope>NUCLEOTIDE SEQUENCE [LARGE SCALE GENOMIC DNA]</scope>
    <source>
        <strain evidence="7">DSM 27981</strain>
    </source>
</reference>
<dbReference type="InterPro" id="IPR058163">
    <property type="entry name" value="LysR-type_TF_proteobact-type"/>
</dbReference>
<dbReference type="InterPro" id="IPR036390">
    <property type="entry name" value="WH_DNA-bd_sf"/>
</dbReference>
<sequence>MRTDDFQDVMHELVAFVRVAESGSFSAAARRHGLTPSAVSRQVARLEGALGVSLLQRSTRQLRLTEAGLAVLERGREMVAAAQASLRVAQGHVGTPQGLIRLSAPKAFARHVLQAPLLAFLRAYPEVDVHLMVVDRPVDALREGVDLVVRLTDDPPPGMAARALMPVQQWALASPAYLAAQPRIRTPQDLMAHSCLPLGEQAGDARWRFVRQSGGKEREAVEVAVSGRCAVNHSEMRLAAIEAGLGVGCVPDFVARDALAAGRVVRLLPEWTVDTLYQGTAYLLFPAARHMPPKLRALIDHLAAALAPAGR</sequence>
<comment type="similarity">
    <text evidence="1">Belongs to the LysR transcriptional regulatory family.</text>
</comment>
<evidence type="ECO:0000256" key="2">
    <source>
        <dbReference type="ARBA" id="ARBA00023015"/>
    </source>
</evidence>
<evidence type="ECO:0000256" key="4">
    <source>
        <dbReference type="ARBA" id="ARBA00023163"/>
    </source>
</evidence>
<dbReference type="GO" id="GO:0003700">
    <property type="term" value="F:DNA-binding transcription factor activity"/>
    <property type="evidence" value="ECO:0007669"/>
    <property type="project" value="InterPro"/>
</dbReference>
<dbReference type="InterPro" id="IPR000847">
    <property type="entry name" value="LysR_HTH_N"/>
</dbReference>
<dbReference type="Gene3D" id="3.40.190.290">
    <property type="match status" value="1"/>
</dbReference>
<feature type="domain" description="HTH lysR-type" evidence="5">
    <location>
        <begin position="13"/>
        <end position="65"/>
    </location>
</feature>
<dbReference type="GO" id="GO:0006351">
    <property type="term" value="P:DNA-templated transcription"/>
    <property type="evidence" value="ECO:0007669"/>
    <property type="project" value="TreeGrafter"/>
</dbReference>
<dbReference type="PROSITE" id="PS50931">
    <property type="entry name" value="HTH_LYSR"/>
    <property type="match status" value="1"/>
</dbReference>
<organism evidence="6 7">
    <name type="scientific">Paracidovorax wautersii</name>
    <dbReference type="NCBI Taxonomy" id="1177982"/>
    <lineage>
        <taxon>Bacteria</taxon>
        <taxon>Pseudomonadati</taxon>
        <taxon>Pseudomonadota</taxon>
        <taxon>Betaproteobacteria</taxon>
        <taxon>Burkholderiales</taxon>
        <taxon>Comamonadaceae</taxon>
        <taxon>Paracidovorax</taxon>
    </lineage>
</organism>
<gene>
    <name evidence="6" type="ORF">SAMN04489711_11047</name>
</gene>
<dbReference type="SUPFAM" id="SSF53850">
    <property type="entry name" value="Periplasmic binding protein-like II"/>
    <property type="match status" value="1"/>
</dbReference>
<dbReference type="InterPro" id="IPR005119">
    <property type="entry name" value="LysR_subst-bd"/>
</dbReference>
<accession>A0A1I2FCA3</accession>
<protein>
    <submittedName>
        <fullName evidence="6">DNA-binding transcriptional regulator, LysR family</fullName>
    </submittedName>
</protein>
<evidence type="ECO:0000313" key="7">
    <source>
        <dbReference type="Proteomes" id="UP000199119"/>
    </source>
</evidence>
<dbReference type="SUPFAM" id="SSF46785">
    <property type="entry name" value="Winged helix' DNA-binding domain"/>
    <property type="match status" value="1"/>
</dbReference>
<keyword evidence="7" id="KW-1185">Reference proteome</keyword>
<dbReference type="Pfam" id="PF03466">
    <property type="entry name" value="LysR_substrate"/>
    <property type="match status" value="1"/>
</dbReference>
<dbReference type="EMBL" id="FONX01000010">
    <property type="protein sequence ID" value="SFF02529.1"/>
    <property type="molecule type" value="Genomic_DNA"/>
</dbReference>
<keyword evidence="3 6" id="KW-0238">DNA-binding</keyword>
<evidence type="ECO:0000256" key="1">
    <source>
        <dbReference type="ARBA" id="ARBA00009437"/>
    </source>
</evidence>
<evidence type="ECO:0000256" key="3">
    <source>
        <dbReference type="ARBA" id="ARBA00023125"/>
    </source>
</evidence>
<dbReference type="GO" id="GO:0043565">
    <property type="term" value="F:sequence-specific DNA binding"/>
    <property type="evidence" value="ECO:0007669"/>
    <property type="project" value="TreeGrafter"/>
</dbReference>
<dbReference type="Gene3D" id="1.10.10.10">
    <property type="entry name" value="Winged helix-like DNA-binding domain superfamily/Winged helix DNA-binding domain"/>
    <property type="match status" value="1"/>
</dbReference>
<name>A0A1I2FCA3_9BURK</name>
<dbReference type="Pfam" id="PF00126">
    <property type="entry name" value="HTH_1"/>
    <property type="match status" value="1"/>
</dbReference>
<dbReference type="PANTHER" id="PTHR30537:SF5">
    <property type="entry name" value="HTH-TYPE TRANSCRIPTIONAL ACTIVATOR TTDR-RELATED"/>
    <property type="match status" value="1"/>
</dbReference>
<evidence type="ECO:0000313" key="6">
    <source>
        <dbReference type="EMBL" id="SFF02529.1"/>
    </source>
</evidence>
<dbReference type="STRING" id="1177982.SAMN04489711_11047"/>
<keyword evidence="4" id="KW-0804">Transcription</keyword>
<dbReference type="FunFam" id="1.10.10.10:FF:000001">
    <property type="entry name" value="LysR family transcriptional regulator"/>
    <property type="match status" value="1"/>
</dbReference>
<dbReference type="CDD" id="cd08422">
    <property type="entry name" value="PBP2_CrgA_like"/>
    <property type="match status" value="1"/>
</dbReference>
<proteinExistence type="inferred from homology"/>
<dbReference type="AlphaFoldDB" id="A0A1I2FCA3"/>